<organism evidence="1 2">
    <name type="scientific">Methylobacterium komagatae</name>
    <dbReference type="NCBI Taxonomy" id="374425"/>
    <lineage>
        <taxon>Bacteria</taxon>
        <taxon>Pseudomonadati</taxon>
        <taxon>Pseudomonadota</taxon>
        <taxon>Alphaproteobacteria</taxon>
        <taxon>Hyphomicrobiales</taxon>
        <taxon>Methylobacteriaceae</taxon>
        <taxon>Methylobacterium</taxon>
    </lineage>
</organism>
<protein>
    <submittedName>
        <fullName evidence="1">Uncharacterized protein</fullName>
    </submittedName>
</protein>
<evidence type="ECO:0000313" key="2">
    <source>
        <dbReference type="Proteomes" id="UP001596292"/>
    </source>
</evidence>
<dbReference type="Proteomes" id="UP001596292">
    <property type="component" value="Unassembled WGS sequence"/>
</dbReference>
<sequence length="70" mass="7382">MALSTSGGYRSRLAAGFPFMMRCALLALAFVGLGLVLRLSLAPLPVDEAYRDVLRSYGALASNTSETSSP</sequence>
<dbReference type="EMBL" id="JBHSWN010000001">
    <property type="protein sequence ID" value="MFC6789400.1"/>
    <property type="molecule type" value="Genomic_DNA"/>
</dbReference>
<reference evidence="2" key="1">
    <citation type="journal article" date="2019" name="Int. J. Syst. Evol. Microbiol.">
        <title>The Global Catalogue of Microorganisms (GCM) 10K type strain sequencing project: providing services to taxonomists for standard genome sequencing and annotation.</title>
        <authorList>
            <consortium name="The Broad Institute Genomics Platform"/>
            <consortium name="The Broad Institute Genome Sequencing Center for Infectious Disease"/>
            <person name="Wu L."/>
            <person name="Ma J."/>
        </authorList>
    </citation>
    <scope>NUCLEOTIDE SEQUENCE [LARGE SCALE GENOMIC DNA]</scope>
    <source>
        <strain evidence="2">CCUG 48316</strain>
    </source>
</reference>
<keyword evidence="2" id="KW-1185">Reference proteome</keyword>
<name>A0ABW2BH79_9HYPH</name>
<dbReference type="RefSeq" id="WP_378968326.1">
    <property type="nucleotide sequence ID" value="NZ_JBHSWN010000001.1"/>
</dbReference>
<accession>A0ABW2BH79</accession>
<evidence type="ECO:0000313" key="1">
    <source>
        <dbReference type="EMBL" id="MFC6789400.1"/>
    </source>
</evidence>
<proteinExistence type="predicted"/>
<comment type="caution">
    <text evidence="1">The sequence shown here is derived from an EMBL/GenBank/DDBJ whole genome shotgun (WGS) entry which is preliminary data.</text>
</comment>
<gene>
    <name evidence="1" type="ORF">ACFQE0_07035</name>
</gene>